<dbReference type="SUPFAM" id="SSF55424">
    <property type="entry name" value="FAD/NAD-linked reductases, dimerisation (C-terminal) domain"/>
    <property type="match status" value="1"/>
</dbReference>
<gene>
    <name evidence="10" type="ORF">DRW42_09505</name>
</gene>
<evidence type="ECO:0000256" key="4">
    <source>
        <dbReference type="ARBA" id="ARBA00023002"/>
    </source>
</evidence>
<evidence type="ECO:0000256" key="7">
    <source>
        <dbReference type="PIRSR" id="PIRSR000350-4"/>
    </source>
</evidence>
<dbReference type="Pfam" id="PF02852">
    <property type="entry name" value="Pyr_redox_dim"/>
    <property type="match status" value="1"/>
</dbReference>
<dbReference type="Pfam" id="PF07992">
    <property type="entry name" value="Pyr_redox_2"/>
    <property type="match status" value="1"/>
</dbReference>
<keyword evidence="3 6" id="KW-0274">FAD</keyword>
<dbReference type="GO" id="GO:0003955">
    <property type="term" value="F:NAD(P)H dehydrogenase (quinone) activity"/>
    <property type="evidence" value="ECO:0007669"/>
    <property type="project" value="TreeGrafter"/>
</dbReference>
<evidence type="ECO:0000313" key="10">
    <source>
        <dbReference type="EMBL" id="RBQ07830.1"/>
    </source>
</evidence>
<dbReference type="RefSeq" id="WP_113948589.1">
    <property type="nucleotide sequence ID" value="NZ_QNQU01000007.1"/>
</dbReference>
<comment type="similarity">
    <text evidence="1">Belongs to the class-I pyridine nucleotide-disulfide oxidoreductase family.</text>
</comment>
<sequence>MKEENNQYQGQATEKYDVVILGSGAAGKLISWTLGKKGMKVAVIEREYIGGACPNIACLPSKNIIHSAKVASFFRKSEEFGITKDNWKISMEDVRERKRKMVTELVDIHLEQYRDTGVDLIMGEGRFISPKTLEVTTADGTARILQGEHVVINTGTRAAIGKTPGLEAANPITHIGALELDKIPGHLIILGGGFVGIEFAQALKRLGAEVTLIERNSKLVHNEDEDVSDALHQLFISENIGLVTGAHITSIEGFSGESVKVNFRQDGRDHVLEGSHLMVAAGRIPNTSGINLELAGVEVTSSGYIKVNERLETTAAGVWAAGECAGSPHFTHISENDFHVVADNLLGGNSITTGRQVPFCMFTDPELARIGLSEKEARKQDIPYRLAKIPFSAILRAKTISETQGFMKALVDTKSDRILGFTAFGADAGAVMAPVQVAMLAGLSYTLLRDMIFPHPTMAEGLITLFSSVPDR</sequence>
<dbReference type="FunFam" id="3.30.390.30:FF:000001">
    <property type="entry name" value="Dihydrolipoyl dehydrogenase"/>
    <property type="match status" value="1"/>
</dbReference>
<reference evidence="10 11" key="1">
    <citation type="submission" date="2018-07" db="EMBL/GenBank/DDBJ databases">
        <title>A draft genome of a endophytic bacteria, a new species of Pedobacter.</title>
        <authorList>
            <person name="Zhang Z.D."/>
            <person name="Chen Z.J."/>
        </authorList>
    </citation>
    <scope>NUCLEOTIDE SEQUENCE [LARGE SCALE GENOMIC DNA]</scope>
    <source>
        <strain evidence="10 11">RS10</strain>
    </source>
</reference>
<dbReference type="PANTHER" id="PTHR43014:SF2">
    <property type="entry name" value="MERCURIC REDUCTASE"/>
    <property type="match status" value="1"/>
</dbReference>
<dbReference type="Proteomes" id="UP000252081">
    <property type="component" value="Unassembled WGS sequence"/>
</dbReference>
<keyword evidence="6" id="KW-0520">NAD</keyword>
<feature type="domain" description="Pyridine nucleotide-disulphide oxidoreductase dimerisation" evidence="8">
    <location>
        <begin position="357"/>
        <end position="462"/>
    </location>
</feature>
<feature type="binding site" evidence="6">
    <location>
        <position position="214"/>
    </location>
    <ligand>
        <name>NAD(+)</name>
        <dbReference type="ChEBI" id="CHEBI:57540"/>
    </ligand>
</feature>
<dbReference type="GO" id="GO:0050660">
    <property type="term" value="F:flavin adenine dinucleotide binding"/>
    <property type="evidence" value="ECO:0007669"/>
    <property type="project" value="TreeGrafter"/>
</dbReference>
<evidence type="ECO:0000259" key="8">
    <source>
        <dbReference type="Pfam" id="PF02852"/>
    </source>
</evidence>
<accession>A0A366L222</accession>
<feature type="binding site" evidence="6">
    <location>
        <position position="125"/>
    </location>
    <ligand>
        <name>FAD</name>
        <dbReference type="ChEBI" id="CHEBI:57692"/>
    </ligand>
</feature>
<dbReference type="SUPFAM" id="SSF51905">
    <property type="entry name" value="FAD/NAD(P)-binding domain"/>
    <property type="match status" value="1"/>
</dbReference>
<dbReference type="PIRSF" id="PIRSF000350">
    <property type="entry name" value="Mercury_reductase_MerA"/>
    <property type="match status" value="1"/>
</dbReference>
<keyword evidence="6" id="KW-0547">Nucleotide-binding</keyword>
<feature type="disulfide bond" description="Redox-active" evidence="7">
    <location>
        <begin position="53"/>
        <end position="58"/>
    </location>
</feature>
<dbReference type="EMBL" id="QNQU01000007">
    <property type="protein sequence ID" value="RBQ07830.1"/>
    <property type="molecule type" value="Genomic_DNA"/>
</dbReference>
<evidence type="ECO:0000259" key="9">
    <source>
        <dbReference type="Pfam" id="PF07992"/>
    </source>
</evidence>
<dbReference type="InterPro" id="IPR001100">
    <property type="entry name" value="Pyr_nuc-diS_OxRdtase"/>
</dbReference>
<keyword evidence="2" id="KW-0285">Flavoprotein</keyword>
<dbReference type="Gene3D" id="3.50.50.60">
    <property type="entry name" value="FAD/NAD(P)-binding domain"/>
    <property type="match status" value="2"/>
</dbReference>
<dbReference type="InterPro" id="IPR004099">
    <property type="entry name" value="Pyr_nucl-diS_OxRdtase_dimer"/>
</dbReference>
<dbReference type="Gene3D" id="3.30.390.30">
    <property type="match status" value="1"/>
</dbReference>
<keyword evidence="4" id="KW-0560">Oxidoreductase</keyword>
<feature type="active site" description="Proton acceptor" evidence="5">
    <location>
        <position position="455"/>
    </location>
</feature>
<protein>
    <submittedName>
        <fullName evidence="10">Mercuric reductase</fullName>
    </submittedName>
</protein>
<name>A0A366L222_9SPHI</name>
<evidence type="ECO:0000313" key="11">
    <source>
        <dbReference type="Proteomes" id="UP000252081"/>
    </source>
</evidence>
<keyword evidence="11" id="KW-1185">Reference proteome</keyword>
<dbReference type="InterPro" id="IPR016156">
    <property type="entry name" value="FAD/NAD-linked_Rdtase_dimer_sf"/>
</dbReference>
<feature type="binding site" evidence="6">
    <location>
        <begin position="191"/>
        <end position="198"/>
    </location>
    <ligand>
        <name>NAD(+)</name>
        <dbReference type="ChEBI" id="CHEBI:57540"/>
    </ligand>
</feature>
<dbReference type="InterPro" id="IPR036188">
    <property type="entry name" value="FAD/NAD-bd_sf"/>
</dbReference>
<evidence type="ECO:0000256" key="1">
    <source>
        <dbReference type="ARBA" id="ARBA00007532"/>
    </source>
</evidence>
<dbReference type="AlphaFoldDB" id="A0A366L222"/>
<organism evidence="10 11">
    <name type="scientific">Pedobacter miscanthi</name>
    <dbReference type="NCBI Taxonomy" id="2259170"/>
    <lineage>
        <taxon>Bacteria</taxon>
        <taxon>Pseudomonadati</taxon>
        <taxon>Bacteroidota</taxon>
        <taxon>Sphingobacteriia</taxon>
        <taxon>Sphingobacteriales</taxon>
        <taxon>Sphingobacteriaceae</taxon>
        <taxon>Pedobacter</taxon>
    </lineage>
</organism>
<evidence type="ECO:0000256" key="3">
    <source>
        <dbReference type="ARBA" id="ARBA00022827"/>
    </source>
</evidence>
<feature type="binding site" evidence="6">
    <location>
        <position position="282"/>
    </location>
    <ligand>
        <name>NAD(+)</name>
        <dbReference type="ChEBI" id="CHEBI:57540"/>
    </ligand>
</feature>
<comment type="caution">
    <text evidence="10">The sequence shown here is derived from an EMBL/GenBank/DDBJ whole genome shotgun (WGS) entry which is preliminary data.</text>
</comment>
<proteinExistence type="inferred from homology"/>
<feature type="binding site" evidence="6">
    <location>
        <position position="62"/>
    </location>
    <ligand>
        <name>FAD</name>
        <dbReference type="ChEBI" id="CHEBI:57692"/>
    </ligand>
</feature>
<evidence type="ECO:0000256" key="5">
    <source>
        <dbReference type="PIRSR" id="PIRSR000350-2"/>
    </source>
</evidence>
<evidence type="ECO:0000256" key="2">
    <source>
        <dbReference type="ARBA" id="ARBA00022630"/>
    </source>
</evidence>
<feature type="domain" description="FAD/NAD(P)-binding" evidence="9">
    <location>
        <begin position="16"/>
        <end position="334"/>
    </location>
</feature>
<dbReference type="OrthoDB" id="9800167at2"/>
<dbReference type="PANTHER" id="PTHR43014">
    <property type="entry name" value="MERCURIC REDUCTASE"/>
    <property type="match status" value="1"/>
</dbReference>
<evidence type="ECO:0000256" key="6">
    <source>
        <dbReference type="PIRSR" id="PIRSR000350-3"/>
    </source>
</evidence>
<dbReference type="PRINTS" id="PR00368">
    <property type="entry name" value="FADPNR"/>
</dbReference>
<dbReference type="PRINTS" id="PR00411">
    <property type="entry name" value="PNDRDTASEI"/>
</dbReference>
<comment type="cofactor">
    <cofactor evidence="6">
        <name>FAD</name>
        <dbReference type="ChEBI" id="CHEBI:57692"/>
    </cofactor>
    <text evidence="6">Binds 1 FAD per subunit.</text>
</comment>
<dbReference type="InterPro" id="IPR023753">
    <property type="entry name" value="FAD/NAD-binding_dom"/>
</dbReference>